<accession>A0A2P1GNN3</accession>
<dbReference type="InterPro" id="IPR000199">
    <property type="entry name" value="Peptidase_C3A/C3B_picornavir"/>
</dbReference>
<evidence type="ECO:0000256" key="21">
    <source>
        <dbReference type="ARBA" id="ARBA00023200"/>
    </source>
</evidence>
<dbReference type="GO" id="GO:0006351">
    <property type="term" value="P:DNA-templated transcription"/>
    <property type="evidence" value="ECO:0007669"/>
    <property type="project" value="InterPro"/>
</dbReference>
<sequence>MATTQGKQINAGFFQKFGSLVDQGSNLLFNPEDEMREQNSDRVSGTVSINAASTDQATVAPRTVFDRPSNISDTFVSMGYGHKFAQVNPSKMIRLRTVTWPASSARFTDLAQLSLPSVFWDAPAKPAYGQSRYFAYVRCGYEFKVQVNAAAGIAGALVVYYVPSKLYLSTHHPKAILMLPHVIINLGTTSSCDLSVPYVAGSNYVETDSALGGKLHIEVWSPITYPTGTTPNVDVTILGAITDLDFQNPRPQAPPNPRERVDIAEGPGVMNLANRQNTCRAESMALDSEDVKVDNVTVGASKPIKDLVEIMRVSLPWGIENDEGFITWNSTSAVDTAIFEGDIKFTNVNPMFGLAANCFKYWRGSLVLRVTMFGTPFNKGRLRVVWFPNKARPVTAANDENALYTIMDLGLQSTVDLVLPYAWKNWMRNTDRDAESTIPPIGRLAIRVLNRLTTNVNCPSSIQGMVTFCAGEDFEMYCPVNRLARYQNDDNPSTTDAAMASDETMQAAGVAGLSSIENDGGDPRAPPAAPTVNVVIKKVTVPKSVHTDMSILYGRAMFIQSITLNSATTMFKVPLLPPHVGRGALLRCFGYFSGTVVVHLYNESIVDILNVSHEFEVSEATVPGADIPAYLANLGSIVVPPASAMSFEVPYYSELPVRQLASDWSSPFGVLLLHAPGSSASSATVSVWMSLHNPKFFFPAGVPLKATARSVAHEHVRAMRMMKPDEKAAYEFAMDNDQMDESWDEIYSRYVTDKPWTPNFKMPSSTDGGSFHLRMSVGGEWGRDISETPPPRRKPRSAWLEELMRKHEGRDLGEEYRSESGGWRRDLTRDGDVEKNPGPALCEKQGAFGILAGDKVLTLNGSPLDLHLTTRFVDSDGWSEVDLGVDEVREYCGAQDMDLVDVLRCVSLSSSQGEGGIRTSIRKFGTKISSGVSGLVSSFQGLVSDSMFDAISDNLVKTVSKLIIRCVCYGILFFGNPSGVSAAAVAGLLALDLSSVDGVGKCARDLCTAMVEGDVCVMAGAFADLIEENSARRHDLIVDGLREICRCLEELSPGSSVVQPSCRLEAGVKDFNDISMAGKNVQWWLVLLSTFVTWLKKWFTGDEVEKARKWLTEKQDHILETMTRTNEAIMNANRPGGLRSSQVHKAVDSCLRELTSVRAIAHRAGVVPLVNSVSVLIDKLCNLSRPSELLCPVRMEPVGIYIHGGSRVGKSYFYTSLINEIAAALDVKPTVFMHPVASDTMDLYAGQFFHVFDDFGQSADEKEVNHFCQIVSTPAFAVPMAWLGDKGMTYNSKVVIATSNRSDFTTFRSVTCPEALENRFLFKMEIRPTAAYATEFKGKRILNTQKAVTDNALAKGEVWEVYGGSTWKPIKVADEAARIAEVIKARVATHEMWVKQQPALSTDAFEYRKIESQAVEGDDVDLNVQFAVYDGDDDCPLDCLKPEVKVEVEVSQKLRDWLADKLEGARKIWARIREWAPLVSICTTVVGTLVGLWCAKKGCSSVTELALKKIKAHLEPERPYSGRTTVKLVGKKPKVVSEGFCPNEWMHMHKYQGAIHINGLDGFQDVTYFLGLDTNRAIVYTHAINKLRDYIGDEVVLFYNGLTHVVRKFDAENYVTDGGPVDLSIITFPDMDFKFASCKHLIAKCEGRGDGYLLHNTGLSRTSMHVRDITHYGAFTVTNNGVHTTLQGGIRYTAKTQMGMCGGVVVQKCRGTWNFVGIHVAGDGEMFGFASDLSLVDVSSQGVVVAKEKIPKPVHVPSNTKLRPSILYGLVEPKVGPAVLTGRDVRLKEPIDNLVKKVSDKFSSNVCNDDGHLDVASSIVTKKMFSAIGRHDNVDMKEAVNGKNNSNPIDMSTSPGRKYVIQGLTKRDLFEHNGEEWTVTPKLANDISTTFEAVVKGKGDVEFVTCLKDETRKLEKIANGQTRSIEVTDVDYVVAYRMVMGSIYDAIYGTTALQTGVAVGINPYTDFHDLWCSLDDRLYGLDYSSFDGRLPLAVMAQGVEVLASLHVNPDLVRKMHAPILVSKHIVFDECWTVEGGMPSGAPCTSVLNSVCNQLMVYAVLSAMDVDLDGIKIVCYGDDVLFSSREGINSKKFVTLMKDMFGMIVTSPDKESESLELTVDGASFLKRTFGLFPGTKFVVGVLDLDSMLQKIQWCRGPDEFKMQFESFLIELVLHGRNVYERVRECILEVCQDKKIFVPEFGMKRAEIFRKLFD</sequence>
<keyword evidence="8" id="KW-0167">Capsid protein</keyword>
<proteinExistence type="predicted"/>
<dbReference type="GO" id="GO:0005524">
    <property type="term" value="F:ATP binding"/>
    <property type="evidence" value="ECO:0007669"/>
    <property type="project" value="UniProtKB-KW"/>
</dbReference>
<dbReference type="Gene3D" id="1.20.960.20">
    <property type="match status" value="1"/>
</dbReference>
<evidence type="ECO:0000256" key="7">
    <source>
        <dbReference type="ARBA" id="ARBA00022553"/>
    </source>
</evidence>
<dbReference type="InterPro" id="IPR009003">
    <property type="entry name" value="Peptidase_S1_PA"/>
</dbReference>
<keyword evidence="15" id="KW-0788">Thiol protease</keyword>
<dbReference type="SUPFAM" id="SSF50494">
    <property type="entry name" value="Trypsin-like serine proteases"/>
    <property type="match status" value="1"/>
</dbReference>
<organism evidence="26">
    <name type="scientific">Wuhan sharpbelly picornavirus 1</name>
    <dbReference type="NCBI Taxonomy" id="2116200"/>
    <lineage>
        <taxon>Viruses</taxon>
        <taxon>Riboviria</taxon>
        <taxon>Orthornavirae</taxon>
        <taxon>Pisuviricota</taxon>
        <taxon>Pisoniviricetes</taxon>
        <taxon>Picornavirales</taxon>
    </lineage>
</organism>
<protein>
    <recommendedName>
        <fullName evidence="4">Genome polyprotein</fullName>
    </recommendedName>
</protein>
<keyword evidence="17" id="KW-0946">Virion</keyword>
<dbReference type="Pfam" id="PF00680">
    <property type="entry name" value="RdRP_1"/>
    <property type="match status" value="1"/>
</dbReference>
<keyword evidence="7" id="KW-0597">Phosphoprotein</keyword>
<dbReference type="InterPro" id="IPR044067">
    <property type="entry name" value="PCV_3C_PRO"/>
</dbReference>
<evidence type="ECO:0000256" key="10">
    <source>
        <dbReference type="ARBA" id="ARBA00022679"/>
    </source>
</evidence>
<keyword evidence="21" id="KW-1035">Host cytoplasm</keyword>
<dbReference type="InterPro" id="IPR043504">
    <property type="entry name" value="Peptidase_S1_PA_chymotrypsin"/>
</dbReference>
<feature type="compositionally biased region" description="Basic and acidic residues" evidence="22">
    <location>
        <begin position="811"/>
        <end position="835"/>
    </location>
</feature>
<dbReference type="GO" id="GO:0004197">
    <property type="term" value="F:cysteine-type endopeptidase activity"/>
    <property type="evidence" value="ECO:0007669"/>
    <property type="project" value="InterPro"/>
</dbReference>
<evidence type="ECO:0000256" key="18">
    <source>
        <dbReference type="ARBA" id="ARBA00022870"/>
    </source>
</evidence>
<feature type="region of interest" description="Disordered" evidence="22">
    <location>
        <begin position="811"/>
        <end position="838"/>
    </location>
</feature>
<dbReference type="GO" id="GO:0019028">
    <property type="term" value="C:viral capsid"/>
    <property type="evidence" value="ECO:0007669"/>
    <property type="project" value="UniProtKB-KW"/>
</dbReference>
<evidence type="ECO:0000256" key="20">
    <source>
        <dbReference type="ARBA" id="ARBA00023136"/>
    </source>
</evidence>
<dbReference type="Gene3D" id="2.40.10.10">
    <property type="entry name" value="Trypsin-like serine proteases"/>
    <property type="match status" value="1"/>
</dbReference>
<dbReference type="InterPro" id="IPR007094">
    <property type="entry name" value="RNA-dir_pol_PSvirus"/>
</dbReference>
<evidence type="ECO:0000256" key="12">
    <source>
        <dbReference type="ARBA" id="ARBA00022741"/>
    </source>
</evidence>
<keyword evidence="18" id="KW-1043">Host membrane</keyword>
<dbReference type="Gene3D" id="3.30.70.270">
    <property type="match status" value="1"/>
</dbReference>
<keyword evidence="12" id="KW-0547">Nucleotide-binding</keyword>
<dbReference type="PROSITE" id="PS51218">
    <property type="entry name" value="SF3_HELICASE_2"/>
    <property type="match status" value="1"/>
</dbReference>
<dbReference type="Pfam" id="PF00910">
    <property type="entry name" value="RNA_helicase"/>
    <property type="match status" value="1"/>
</dbReference>
<evidence type="ECO:0000259" key="24">
    <source>
        <dbReference type="PROSITE" id="PS51218"/>
    </source>
</evidence>
<evidence type="ECO:0000256" key="22">
    <source>
        <dbReference type="SAM" id="MobiDB-lite"/>
    </source>
</evidence>
<evidence type="ECO:0000256" key="1">
    <source>
        <dbReference type="ARBA" id="ARBA00004192"/>
    </source>
</evidence>
<evidence type="ECO:0000256" key="6">
    <source>
        <dbReference type="ARBA" id="ARBA00022520"/>
    </source>
</evidence>
<keyword evidence="11" id="KW-0548">Nucleotidyltransferase</keyword>
<dbReference type="GO" id="GO:0005198">
    <property type="term" value="F:structural molecule activity"/>
    <property type="evidence" value="ECO:0007669"/>
    <property type="project" value="InterPro"/>
</dbReference>
<dbReference type="SUPFAM" id="SSF88633">
    <property type="entry name" value="Positive stranded ssRNA viruses"/>
    <property type="match status" value="2"/>
</dbReference>
<dbReference type="CDD" id="cd00205">
    <property type="entry name" value="rhv_like"/>
    <property type="match status" value="2"/>
</dbReference>
<dbReference type="InterPro" id="IPR001205">
    <property type="entry name" value="RNA-dir_pol_C"/>
</dbReference>
<dbReference type="InterPro" id="IPR000605">
    <property type="entry name" value="Helicase_SF3_ssDNA/RNA_vir"/>
</dbReference>
<evidence type="ECO:0000256" key="13">
    <source>
        <dbReference type="ARBA" id="ARBA00022801"/>
    </source>
</evidence>
<evidence type="ECO:0000256" key="19">
    <source>
        <dbReference type="ARBA" id="ARBA00022953"/>
    </source>
</evidence>
<dbReference type="GO" id="GO:0006508">
    <property type="term" value="P:proteolysis"/>
    <property type="evidence" value="ECO:0007669"/>
    <property type="project" value="UniProtKB-KW"/>
</dbReference>
<keyword evidence="6" id="KW-0191">Covalent protein-RNA linkage</keyword>
<keyword evidence="10" id="KW-0808">Transferase</keyword>
<evidence type="ECO:0000256" key="5">
    <source>
        <dbReference type="ARBA" id="ARBA00022484"/>
    </source>
</evidence>
<dbReference type="PROSITE" id="PS50507">
    <property type="entry name" value="RDRP_SSRNA_POS"/>
    <property type="match status" value="1"/>
</dbReference>
<dbReference type="PROSITE" id="PS51874">
    <property type="entry name" value="PCV_3C_PRO"/>
    <property type="match status" value="1"/>
</dbReference>
<evidence type="ECO:0000256" key="8">
    <source>
        <dbReference type="ARBA" id="ARBA00022561"/>
    </source>
</evidence>
<dbReference type="GO" id="GO:0003968">
    <property type="term" value="F:RNA-directed RNA polymerase activity"/>
    <property type="evidence" value="ECO:0007669"/>
    <property type="project" value="UniProtKB-KW"/>
</dbReference>
<dbReference type="Pfam" id="PF00548">
    <property type="entry name" value="Peptidase_C3"/>
    <property type="match status" value="1"/>
</dbReference>
<dbReference type="InterPro" id="IPR029053">
    <property type="entry name" value="Viral_coat"/>
</dbReference>
<feature type="domain" description="RdRp catalytic" evidence="23">
    <location>
        <begin position="1976"/>
        <end position="2091"/>
    </location>
</feature>
<keyword evidence="16" id="KW-0067">ATP-binding</keyword>
<dbReference type="GO" id="GO:0003723">
    <property type="term" value="F:RNA binding"/>
    <property type="evidence" value="ECO:0007669"/>
    <property type="project" value="InterPro"/>
</dbReference>
<dbReference type="CDD" id="cd23193">
    <property type="entry name" value="ps-ssRNA_Picornaviridae"/>
    <property type="match status" value="1"/>
</dbReference>
<evidence type="ECO:0000256" key="3">
    <source>
        <dbReference type="ARBA" id="ARBA00004551"/>
    </source>
</evidence>
<dbReference type="Gene3D" id="2.60.120.20">
    <property type="match status" value="3"/>
</dbReference>
<feature type="domain" description="SF3 helicase" evidence="24">
    <location>
        <begin position="1176"/>
        <end position="1339"/>
    </location>
</feature>
<keyword evidence="13" id="KW-0378">Hydrolase</keyword>
<dbReference type="InterPro" id="IPR033703">
    <property type="entry name" value="Rhv-like"/>
</dbReference>
<name>A0A2P1GNN3_9VIRU</name>
<dbReference type="InterPro" id="IPR043128">
    <property type="entry name" value="Rev_trsase/Diguanyl_cyclase"/>
</dbReference>
<dbReference type="GO" id="GO:0003724">
    <property type="term" value="F:RNA helicase activity"/>
    <property type="evidence" value="ECO:0007669"/>
    <property type="project" value="InterPro"/>
</dbReference>
<evidence type="ECO:0000256" key="16">
    <source>
        <dbReference type="ARBA" id="ARBA00022840"/>
    </source>
</evidence>
<keyword evidence="19" id="KW-0693">Viral RNA replication</keyword>
<comment type="subcellular location">
    <subcellularLocation>
        <location evidence="1">Host cytoplasm</location>
    </subcellularLocation>
    <subcellularLocation>
        <location evidence="3">Host membrane</location>
    </subcellularLocation>
    <subcellularLocation>
        <location evidence="2">Virion</location>
    </subcellularLocation>
</comment>
<evidence type="ECO:0000256" key="15">
    <source>
        <dbReference type="ARBA" id="ARBA00022807"/>
    </source>
</evidence>
<reference evidence="26" key="1">
    <citation type="journal article" date="2018" name="Nature">
        <title>The evolutionary history of vertebrate RNA viruses.</title>
        <authorList>
            <person name="Shi M."/>
            <person name="Lin X.D."/>
            <person name="Chen X."/>
            <person name="Tian J.H."/>
            <person name="Chen L.J."/>
            <person name="Li K."/>
            <person name="Wang W."/>
            <person name="Eden J.S."/>
            <person name="Shen J.J."/>
            <person name="Liu L."/>
            <person name="Holmes E.C."/>
            <person name="Zhang Y.Z."/>
        </authorList>
    </citation>
    <scope>NUCLEOTIDE SEQUENCE</scope>
    <source>
        <strain evidence="26">DSYC20078</strain>
    </source>
</reference>
<keyword evidence="20" id="KW-0472">Membrane</keyword>
<keyword evidence="9" id="KW-0645">Protease</keyword>
<dbReference type="GO" id="GO:0033644">
    <property type="term" value="C:host cell membrane"/>
    <property type="evidence" value="ECO:0007669"/>
    <property type="project" value="UniProtKB-SubCell"/>
</dbReference>
<keyword evidence="14" id="KW-0347">Helicase</keyword>
<keyword evidence="5" id="KW-0696">RNA-directed RNA polymerase</keyword>
<evidence type="ECO:0000256" key="11">
    <source>
        <dbReference type="ARBA" id="ARBA00022695"/>
    </source>
</evidence>
<dbReference type="SUPFAM" id="SSF56672">
    <property type="entry name" value="DNA/RNA polymerases"/>
    <property type="match status" value="1"/>
</dbReference>
<evidence type="ECO:0000256" key="4">
    <source>
        <dbReference type="ARBA" id="ARBA00020107"/>
    </source>
</evidence>
<dbReference type="InterPro" id="IPR043502">
    <property type="entry name" value="DNA/RNA_pol_sf"/>
</dbReference>
<dbReference type="GO" id="GO:0039694">
    <property type="term" value="P:viral RNA genome replication"/>
    <property type="evidence" value="ECO:0007669"/>
    <property type="project" value="InterPro"/>
</dbReference>
<dbReference type="InterPro" id="IPR001676">
    <property type="entry name" value="Picornavirus_capsid"/>
</dbReference>
<evidence type="ECO:0000256" key="9">
    <source>
        <dbReference type="ARBA" id="ARBA00022670"/>
    </source>
</evidence>
<dbReference type="Pfam" id="PF00073">
    <property type="entry name" value="Rhv"/>
    <property type="match status" value="2"/>
</dbReference>
<dbReference type="EMBL" id="MG600067">
    <property type="protein sequence ID" value="AVM87439.1"/>
    <property type="molecule type" value="Genomic_RNA"/>
</dbReference>
<dbReference type="InterPro" id="IPR014759">
    <property type="entry name" value="Helicase_SF3_ssRNA_vir"/>
</dbReference>
<evidence type="ECO:0000259" key="25">
    <source>
        <dbReference type="PROSITE" id="PS51874"/>
    </source>
</evidence>
<feature type="domain" description="Peptidase C3" evidence="25">
    <location>
        <begin position="1535"/>
        <end position="1738"/>
    </location>
</feature>
<evidence type="ECO:0000256" key="2">
    <source>
        <dbReference type="ARBA" id="ARBA00004328"/>
    </source>
</evidence>
<evidence type="ECO:0000259" key="23">
    <source>
        <dbReference type="PROSITE" id="PS50507"/>
    </source>
</evidence>
<evidence type="ECO:0000313" key="26">
    <source>
        <dbReference type="EMBL" id="AVM87439.1"/>
    </source>
</evidence>
<evidence type="ECO:0000256" key="17">
    <source>
        <dbReference type="ARBA" id="ARBA00022844"/>
    </source>
</evidence>
<evidence type="ECO:0000256" key="14">
    <source>
        <dbReference type="ARBA" id="ARBA00022806"/>
    </source>
</evidence>